<evidence type="ECO:0000313" key="2">
    <source>
        <dbReference type="EMBL" id="SMB99368.1"/>
    </source>
</evidence>
<gene>
    <name evidence="2" type="ORF">SAMN00808754_2871</name>
</gene>
<proteinExistence type="predicted"/>
<sequence>MKSRGRLDKLLANLPANLPPQLMGLRFSPALRERVQKRVAQLMDDQAVKVTFPLKKDRRGVLIAVAMAVFFFAILSSRWILFSRGPTLVAEPISSNLKVEEAAWLKEPLRRTRLPTPASHVPIVTGEDTVIIPLEVLPLPHGQGAIIWIVYQQGTEQHYYYLLLHFEEGKAQPISFERGVTSKGVSTSN</sequence>
<dbReference type="AlphaFoldDB" id="A0A1W1W192"/>
<keyword evidence="1" id="KW-1133">Transmembrane helix</keyword>
<dbReference type="EMBL" id="LT838272">
    <property type="protein sequence ID" value="SMB99368.1"/>
    <property type="molecule type" value="Genomic_DNA"/>
</dbReference>
<keyword evidence="3" id="KW-1185">Reference proteome</keyword>
<accession>A0A1W1W192</accession>
<dbReference type="Proteomes" id="UP000192569">
    <property type="component" value="Chromosome I"/>
</dbReference>
<dbReference type="RefSeq" id="WP_157109977.1">
    <property type="nucleotide sequence ID" value="NZ_LT838272.1"/>
</dbReference>
<protein>
    <submittedName>
        <fullName evidence="2">Uncharacterized protein</fullName>
    </submittedName>
</protein>
<organism evidence="2 3">
    <name type="scientific">Thermanaeromonas toyohensis ToBE</name>
    <dbReference type="NCBI Taxonomy" id="698762"/>
    <lineage>
        <taxon>Bacteria</taxon>
        <taxon>Bacillati</taxon>
        <taxon>Bacillota</taxon>
        <taxon>Clostridia</taxon>
        <taxon>Neomoorellales</taxon>
        <taxon>Neomoorellaceae</taxon>
        <taxon>Thermanaeromonas</taxon>
    </lineage>
</organism>
<feature type="transmembrane region" description="Helical" evidence="1">
    <location>
        <begin position="61"/>
        <end position="81"/>
    </location>
</feature>
<evidence type="ECO:0000256" key="1">
    <source>
        <dbReference type="SAM" id="Phobius"/>
    </source>
</evidence>
<keyword evidence="1" id="KW-0812">Transmembrane</keyword>
<evidence type="ECO:0000313" key="3">
    <source>
        <dbReference type="Proteomes" id="UP000192569"/>
    </source>
</evidence>
<dbReference type="STRING" id="698762.SAMN00808754_2871"/>
<reference evidence="2 3" key="1">
    <citation type="submission" date="2017-04" db="EMBL/GenBank/DDBJ databases">
        <authorList>
            <person name="Afonso C.L."/>
            <person name="Miller P.J."/>
            <person name="Scott M.A."/>
            <person name="Spackman E."/>
            <person name="Goraichik I."/>
            <person name="Dimitrov K.M."/>
            <person name="Suarez D.L."/>
            <person name="Swayne D.E."/>
        </authorList>
    </citation>
    <scope>NUCLEOTIDE SEQUENCE [LARGE SCALE GENOMIC DNA]</scope>
    <source>
        <strain evidence="2 3">ToBE</strain>
    </source>
</reference>
<name>A0A1W1W192_9FIRM</name>
<keyword evidence="1" id="KW-0472">Membrane</keyword>